<dbReference type="Pfam" id="PF08029">
    <property type="entry name" value="HisG_C"/>
    <property type="match status" value="1"/>
</dbReference>
<evidence type="ECO:0000256" key="4">
    <source>
        <dbReference type="ARBA" id="ARBA00004667"/>
    </source>
</evidence>
<dbReference type="GO" id="GO:0000287">
    <property type="term" value="F:magnesium ion binding"/>
    <property type="evidence" value="ECO:0007669"/>
    <property type="project" value="UniProtKB-UniRule"/>
</dbReference>
<keyword evidence="10 18" id="KW-0328">Glycosyltransferase</keyword>
<dbReference type="InterPro" id="IPR001348">
    <property type="entry name" value="ATP_PRibTrfase_HisG"/>
</dbReference>
<dbReference type="GO" id="GO:0005524">
    <property type="term" value="F:ATP binding"/>
    <property type="evidence" value="ECO:0007669"/>
    <property type="project" value="UniProtKB-KW"/>
</dbReference>
<dbReference type="PANTHER" id="PTHR21403">
    <property type="entry name" value="ATP PHOSPHORIBOSYLTRANSFERASE ATP-PRTASE"/>
    <property type="match status" value="1"/>
</dbReference>
<evidence type="ECO:0000256" key="11">
    <source>
        <dbReference type="ARBA" id="ARBA00022679"/>
    </source>
</evidence>
<comment type="subcellular location">
    <subcellularLocation>
        <location evidence="3 18">Cytoplasm</location>
    </subcellularLocation>
</comment>
<dbReference type="GO" id="GO:0003879">
    <property type="term" value="F:ATP phosphoribosyltransferase activity"/>
    <property type="evidence" value="ECO:0007669"/>
    <property type="project" value="UniProtKB-UniRule"/>
</dbReference>
<evidence type="ECO:0000256" key="15">
    <source>
        <dbReference type="ARBA" id="ARBA00022842"/>
    </source>
</evidence>
<evidence type="ECO:0000256" key="6">
    <source>
        <dbReference type="ARBA" id="ARBA00011946"/>
    </source>
</evidence>
<keyword evidence="14 18" id="KW-0067">ATP-binding</keyword>
<gene>
    <name evidence="18" type="primary">hisG</name>
    <name evidence="21" type="ORF">TDIS_0221</name>
</gene>
<reference evidence="21 22" key="1">
    <citation type="submission" date="2016-04" db="EMBL/GenBank/DDBJ databases">
        <title>Genome analysis of Thermosulfurimonas dismutans, the first thermophilic sulfur-disproportionating bacterium of the phylum Thermodesulfobacteria.</title>
        <authorList>
            <person name="Mardanov A.V."/>
            <person name="Beletsky A.V."/>
            <person name="Kadnikov V.V."/>
            <person name="Slobodkin A.I."/>
            <person name="Ravin N.V."/>
        </authorList>
    </citation>
    <scope>NUCLEOTIDE SEQUENCE [LARGE SCALE GENOMIC DNA]</scope>
    <source>
        <strain evidence="21 22">S95</strain>
    </source>
</reference>
<dbReference type="Gene3D" id="3.30.70.120">
    <property type="match status" value="1"/>
</dbReference>
<dbReference type="NCBIfam" id="TIGR03455">
    <property type="entry name" value="HisG_C-term"/>
    <property type="match status" value="1"/>
</dbReference>
<dbReference type="InterPro" id="IPR015867">
    <property type="entry name" value="N-reg_PII/ATP_PRibTrfase_C"/>
</dbReference>
<evidence type="ECO:0000256" key="17">
    <source>
        <dbReference type="ARBA" id="ARBA00024861"/>
    </source>
</evidence>
<evidence type="ECO:0000313" key="22">
    <source>
        <dbReference type="Proteomes" id="UP000078390"/>
    </source>
</evidence>
<comment type="function">
    <text evidence="17 18">Catalyzes the condensation of ATP and 5-phosphoribose 1-diphosphate to form N'-(5'-phosphoribosyl)-ATP (PR-ATP). Has a crucial role in the pathway because the rate of histidine biosynthesis seems to be controlled primarily by regulation of HisG enzymatic activity.</text>
</comment>
<dbReference type="EMBL" id="LWLG01000001">
    <property type="protein sequence ID" value="OAQ21703.1"/>
    <property type="molecule type" value="Genomic_DNA"/>
</dbReference>
<dbReference type="GO" id="GO:0005737">
    <property type="term" value="C:cytoplasm"/>
    <property type="evidence" value="ECO:0007669"/>
    <property type="project" value="UniProtKB-SubCell"/>
</dbReference>
<protein>
    <recommendedName>
        <fullName evidence="7 18">ATP phosphoribosyltransferase</fullName>
        <shortName evidence="18">ATP-PRT</shortName>
        <shortName evidence="18">ATP-PRTase</shortName>
        <ecNumber evidence="6 18">2.4.2.17</ecNumber>
    </recommendedName>
</protein>
<feature type="domain" description="Histidine biosynthesis HisG C-terminal" evidence="20">
    <location>
        <begin position="218"/>
        <end position="290"/>
    </location>
</feature>
<comment type="similarity">
    <text evidence="5 18">Belongs to the ATP phosphoribosyltransferase family. Long subfamily.</text>
</comment>
<keyword evidence="8 18" id="KW-0963">Cytoplasm</keyword>
<comment type="catalytic activity">
    <reaction evidence="1 18">
        <text>1-(5-phospho-beta-D-ribosyl)-ATP + diphosphate = 5-phospho-alpha-D-ribose 1-diphosphate + ATP</text>
        <dbReference type="Rhea" id="RHEA:18473"/>
        <dbReference type="ChEBI" id="CHEBI:30616"/>
        <dbReference type="ChEBI" id="CHEBI:33019"/>
        <dbReference type="ChEBI" id="CHEBI:58017"/>
        <dbReference type="ChEBI" id="CHEBI:73183"/>
        <dbReference type="EC" id="2.4.2.17"/>
    </reaction>
</comment>
<evidence type="ECO:0000256" key="5">
    <source>
        <dbReference type="ARBA" id="ARBA00007955"/>
    </source>
</evidence>
<dbReference type="SUPFAM" id="SSF54913">
    <property type="entry name" value="GlnB-like"/>
    <property type="match status" value="1"/>
</dbReference>
<keyword evidence="13 18" id="KW-0547">Nucleotide-binding</keyword>
<keyword evidence="15 18" id="KW-0460">Magnesium</keyword>
<dbReference type="FunFam" id="3.30.70.120:FF:000002">
    <property type="entry name" value="ATP phosphoribosyltransferase"/>
    <property type="match status" value="1"/>
</dbReference>
<dbReference type="PANTHER" id="PTHR21403:SF10">
    <property type="entry name" value="ATP PHOSPHORIBOSYLTRANSFERASE"/>
    <property type="match status" value="1"/>
</dbReference>
<organism evidence="21 22">
    <name type="scientific">Thermosulfurimonas dismutans</name>
    <dbReference type="NCBI Taxonomy" id="999894"/>
    <lineage>
        <taxon>Bacteria</taxon>
        <taxon>Pseudomonadati</taxon>
        <taxon>Thermodesulfobacteriota</taxon>
        <taxon>Thermodesulfobacteria</taxon>
        <taxon>Thermodesulfobacteriales</taxon>
        <taxon>Thermodesulfobacteriaceae</taxon>
        <taxon>Thermosulfurimonas</taxon>
    </lineage>
</organism>
<evidence type="ECO:0000256" key="12">
    <source>
        <dbReference type="ARBA" id="ARBA00022723"/>
    </source>
</evidence>
<keyword evidence="22" id="KW-1185">Reference proteome</keyword>
<dbReference type="OrthoDB" id="9801867at2"/>
<dbReference type="RefSeq" id="WP_068668413.1">
    <property type="nucleotide sequence ID" value="NZ_LWLG01000001.1"/>
</dbReference>
<evidence type="ECO:0000259" key="20">
    <source>
        <dbReference type="Pfam" id="PF08029"/>
    </source>
</evidence>
<evidence type="ECO:0000256" key="3">
    <source>
        <dbReference type="ARBA" id="ARBA00004496"/>
    </source>
</evidence>
<dbReference type="InterPro" id="IPR011322">
    <property type="entry name" value="N-reg_PII-like_a/b"/>
</dbReference>
<dbReference type="InterPro" id="IPR013115">
    <property type="entry name" value="HisG_C"/>
</dbReference>
<sequence>MGERVLKFGIPKGSLEQATIELLEKSGWRVKVHHRSYFPEIDDPEISCAICRAQEMSRYVEAGVLDAGITGKDWILENDSKVVPVADLIYSKVSKRPARWVLAVPADSDIKTLEDLQGKKIATELVNFTKRYFAERGIEVKVEFSWGATEAKVVQGLADAIVEVTETGSTIRAHGLRIIHELMVTNPQLIANEAAWKDPWKRKKIEQLALLLQGALKADRLVGLKMNVSEKDLDKVVEILPSLTAPTISKLYQEGWYAVETVISEGEVRELIPKLIEAGARGIIEYSLNKVI</sequence>
<dbReference type="AlphaFoldDB" id="A0A179D6U9"/>
<comment type="caution">
    <text evidence="21">The sequence shown here is derived from an EMBL/GenBank/DDBJ whole genome shotgun (WGS) entry which is preliminary data.</text>
</comment>
<evidence type="ECO:0000256" key="10">
    <source>
        <dbReference type="ARBA" id="ARBA00022676"/>
    </source>
</evidence>
<comment type="pathway">
    <text evidence="4 18">Amino-acid biosynthesis; L-histidine biosynthesis; L-histidine from 5-phospho-alpha-D-ribose 1-diphosphate: step 1/9.</text>
</comment>
<evidence type="ECO:0000256" key="2">
    <source>
        <dbReference type="ARBA" id="ARBA00001946"/>
    </source>
</evidence>
<dbReference type="CDD" id="cd13593">
    <property type="entry name" value="PBP2_HisGL3"/>
    <property type="match status" value="1"/>
</dbReference>
<feature type="domain" description="ATP phosphoribosyltransferase catalytic" evidence="19">
    <location>
        <begin position="52"/>
        <end position="213"/>
    </location>
</feature>
<dbReference type="PATRIC" id="fig|999894.6.peg.223"/>
<dbReference type="Proteomes" id="UP000078390">
    <property type="component" value="Unassembled WGS sequence"/>
</dbReference>
<dbReference type="FunFam" id="3.40.190.10:FF:000258">
    <property type="entry name" value="ATP phosphoribosyltransferase"/>
    <property type="match status" value="1"/>
</dbReference>
<comment type="cofactor">
    <cofactor evidence="2 18">
        <name>Mg(2+)</name>
        <dbReference type="ChEBI" id="CHEBI:18420"/>
    </cofactor>
</comment>
<comment type="activity regulation">
    <text evidence="18">Feedback inhibited by histidine.</text>
</comment>
<dbReference type="InterPro" id="IPR018198">
    <property type="entry name" value="ATP_PRibTrfase_CS"/>
</dbReference>
<accession>A0A179D6U9</accession>
<evidence type="ECO:0000256" key="7">
    <source>
        <dbReference type="ARBA" id="ARBA00020998"/>
    </source>
</evidence>
<name>A0A179D6U9_9BACT</name>
<evidence type="ECO:0000256" key="18">
    <source>
        <dbReference type="HAMAP-Rule" id="MF_00079"/>
    </source>
</evidence>
<proteinExistence type="inferred from homology"/>
<keyword evidence="9 18" id="KW-0028">Amino-acid biosynthesis</keyword>
<evidence type="ECO:0000313" key="21">
    <source>
        <dbReference type="EMBL" id="OAQ21703.1"/>
    </source>
</evidence>
<evidence type="ECO:0000256" key="1">
    <source>
        <dbReference type="ARBA" id="ARBA00000915"/>
    </source>
</evidence>
<dbReference type="PROSITE" id="PS01316">
    <property type="entry name" value="ATP_P_PHORIBOSYLTR"/>
    <property type="match status" value="1"/>
</dbReference>
<keyword evidence="11 18" id="KW-0808">Transferase</keyword>
<keyword evidence="12 18" id="KW-0479">Metal-binding</keyword>
<dbReference type="GO" id="GO:0000105">
    <property type="term" value="P:L-histidine biosynthetic process"/>
    <property type="evidence" value="ECO:0007669"/>
    <property type="project" value="UniProtKB-UniRule"/>
</dbReference>
<keyword evidence="16 18" id="KW-0368">Histidine biosynthesis</keyword>
<dbReference type="SUPFAM" id="SSF53850">
    <property type="entry name" value="Periplasmic binding protein-like II"/>
    <property type="match status" value="1"/>
</dbReference>
<dbReference type="EC" id="2.4.2.17" evidence="6 18"/>
<dbReference type="STRING" id="999894.TDIS_0221"/>
<dbReference type="HAMAP" id="MF_00079">
    <property type="entry name" value="HisG_Long"/>
    <property type="match status" value="1"/>
</dbReference>
<dbReference type="UniPathway" id="UPA00031">
    <property type="reaction ID" value="UER00006"/>
</dbReference>
<evidence type="ECO:0000256" key="14">
    <source>
        <dbReference type="ARBA" id="ARBA00022840"/>
    </source>
</evidence>
<dbReference type="Gene3D" id="3.40.190.10">
    <property type="entry name" value="Periplasmic binding protein-like II"/>
    <property type="match status" value="2"/>
</dbReference>
<evidence type="ECO:0000256" key="9">
    <source>
        <dbReference type="ARBA" id="ARBA00022605"/>
    </source>
</evidence>
<evidence type="ECO:0000259" key="19">
    <source>
        <dbReference type="Pfam" id="PF01634"/>
    </source>
</evidence>
<dbReference type="NCBIfam" id="TIGR00070">
    <property type="entry name" value="hisG"/>
    <property type="match status" value="1"/>
</dbReference>
<dbReference type="InterPro" id="IPR020621">
    <property type="entry name" value="ATP-PRT_HisG_long"/>
</dbReference>
<dbReference type="Pfam" id="PF01634">
    <property type="entry name" value="HisG"/>
    <property type="match status" value="1"/>
</dbReference>
<dbReference type="InterPro" id="IPR013820">
    <property type="entry name" value="ATP_PRibTrfase_cat"/>
</dbReference>
<evidence type="ECO:0000256" key="8">
    <source>
        <dbReference type="ARBA" id="ARBA00022490"/>
    </source>
</evidence>
<evidence type="ECO:0000256" key="13">
    <source>
        <dbReference type="ARBA" id="ARBA00022741"/>
    </source>
</evidence>
<evidence type="ECO:0000256" key="16">
    <source>
        <dbReference type="ARBA" id="ARBA00023102"/>
    </source>
</evidence>